<evidence type="ECO:0000313" key="2">
    <source>
        <dbReference type="Proteomes" id="UP000280296"/>
    </source>
</evidence>
<dbReference type="Proteomes" id="UP000280296">
    <property type="component" value="Unassembled WGS sequence"/>
</dbReference>
<organism evidence="1 2">
    <name type="scientific">Tautonia sociabilis</name>
    <dbReference type="NCBI Taxonomy" id="2080755"/>
    <lineage>
        <taxon>Bacteria</taxon>
        <taxon>Pseudomonadati</taxon>
        <taxon>Planctomycetota</taxon>
        <taxon>Planctomycetia</taxon>
        <taxon>Isosphaerales</taxon>
        <taxon>Isosphaeraceae</taxon>
        <taxon>Tautonia</taxon>
    </lineage>
</organism>
<comment type="caution">
    <text evidence="1">The sequence shown here is derived from an EMBL/GenBank/DDBJ whole genome shotgun (WGS) entry which is preliminary data.</text>
</comment>
<accession>A0A432MDJ5</accession>
<proteinExistence type="predicted"/>
<name>A0A432MDJ5_9BACT</name>
<dbReference type="AlphaFoldDB" id="A0A432MDJ5"/>
<sequence length="212" mass="23937">MALCLPAGSVPPLLLLDNHLPYPAALLQVFGEVLHRRRKRRRGRKKKPGLKPPPGLLAGVVEKVRDASGRVIRVRTKALCGRLRAIRARVAELGIGTTINTAHLERLNGTLRGQQARLARRGRCVSRDGRRLQWPLRLWRDLYNWVRVHGSLGGRAPAMAIGLTDRVWSVLDYIRHPVHVDDLTRAIWSEERQDVSTSALDRHIRRKAVPTS</sequence>
<dbReference type="EMBL" id="RYZH01000068">
    <property type="protein sequence ID" value="RUL82802.1"/>
    <property type="molecule type" value="Genomic_DNA"/>
</dbReference>
<evidence type="ECO:0000313" key="1">
    <source>
        <dbReference type="EMBL" id="RUL82802.1"/>
    </source>
</evidence>
<dbReference type="RefSeq" id="WP_126727837.1">
    <property type="nucleotide sequence ID" value="NZ_RYZH01000068.1"/>
</dbReference>
<dbReference type="OrthoDB" id="264497at2"/>
<gene>
    <name evidence="1" type="ORF">TsocGM_23170</name>
</gene>
<protein>
    <submittedName>
        <fullName evidence="1">Uncharacterized protein</fullName>
    </submittedName>
</protein>
<reference evidence="1 2" key="2">
    <citation type="submission" date="2019-01" db="EMBL/GenBank/DDBJ databases">
        <title>Tautonia sociabilis, a novel thermotolerant planctomycete of Isosphaeraceae family, isolated from a 4000 m deep subterranean habitat.</title>
        <authorList>
            <person name="Kovaleva O.L."/>
            <person name="Elcheninov A.G."/>
            <person name="Van Heerden E."/>
            <person name="Toshchakov S.V."/>
            <person name="Novikov A."/>
            <person name="Bonch-Osmolovskaya E.A."/>
            <person name="Kublanov I.V."/>
        </authorList>
    </citation>
    <scope>NUCLEOTIDE SEQUENCE [LARGE SCALE GENOMIC DNA]</scope>
    <source>
        <strain evidence="1 2">GM2012</strain>
    </source>
</reference>
<reference evidence="1 2" key="1">
    <citation type="submission" date="2018-12" db="EMBL/GenBank/DDBJ databases">
        <authorList>
            <person name="Toschakov S.V."/>
        </authorList>
    </citation>
    <scope>NUCLEOTIDE SEQUENCE [LARGE SCALE GENOMIC DNA]</scope>
    <source>
        <strain evidence="1 2">GM2012</strain>
    </source>
</reference>
<keyword evidence="2" id="KW-1185">Reference proteome</keyword>